<keyword evidence="2" id="KW-1185">Reference proteome</keyword>
<dbReference type="Proteomes" id="UP000292858">
    <property type="component" value="Unassembled WGS sequence"/>
</dbReference>
<organism evidence="1 2">
    <name type="scientific">Thermus thermamylovorans</name>
    <dbReference type="NCBI Taxonomy" id="2509362"/>
    <lineage>
        <taxon>Bacteria</taxon>
        <taxon>Thermotogati</taxon>
        <taxon>Deinococcota</taxon>
        <taxon>Deinococci</taxon>
        <taxon>Thermales</taxon>
        <taxon>Thermaceae</taxon>
        <taxon>Thermus</taxon>
    </lineage>
</organism>
<evidence type="ECO:0000313" key="2">
    <source>
        <dbReference type="Proteomes" id="UP000292858"/>
    </source>
</evidence>
<sequence length="141" mass="15572">MPAPRWLALLLALGPVLGEGGPPWPGPVLHRCWEVVRGLEVQALYRENGVTLVLLGRERPYLLLALEGGGLRPHPGPPRGRPLPRRPLAFLGELSLARRVVVLPREYRCFVLHRGLVVGVLRLGQDLEPLPLPEVPKMPPP</sequence>
<comment type="caution">
    <text evidence="1">The sequence shown here is derived from an EMBL/GenBank/DDBJ whole genome shotgun (WGS) entry which is preliminary data.</text>
</comment>
<dbReference type="RefSeq" id="WP_130842214.1">
    <property type="nucleotide sequence ID" value="NZ_SIJL01000010.1"/>
</dbReference>
<dbReference type="EMBL" id="SIJL01000010">
    <property type="protein sequence ID" value="TBH17617.1"/>
    <property type="molecule type" value="Genomic_DNA"/>
</dbReference>
<reference evidence="1 2" key="1">
    <citation type="submission" date="2019-02" db="EMBL/GenBank/DDBJ databases">
        <title>Thermus sp. a novel from hot spring.</title>
        <authorList>
            <person name="Zhao Z."/>
        </authorList>
    </citation>
    <scope>NUCLEOTIDE SEQUENCE [LARGE SCALE GENOMIC DNA]</scope>
    <source>
        <strain evidence="1 2">CFH 72773T</strain>
    </source>
</reference>
<gene>
    <name evidence="1" type="ORF">ETP66_08520</name>
</gene>
<protein>
    <submittedName>
        <fullName evidence="1">Uncharacterized protein</fullName>
    </submittedName>
</protein>
<accession>A0A4Q9B060</accession>
<evidence type="ECO:0000313" key="1">
    <source>
        <dbReference type="EMBL" id="TBH17617.1"/>
    </source>
</evidence>
<name>A0A4Q9B060_9DEIN</name>
<proteinExistence type="predicted"/>
<dbReference type="OrthoDB" id="33426at2"/>
<dbReference type="AlphaFoldDB" id="A0A4Q9B060"/>